<dbReference type="InterPro" id="IPR013425">
    <property type="entry name" value="Autotrns_rpt"/>
</dbReference>
<keyword evidence="7" id="KW-1133">Transmembrane helix</keyword>
<dbReference type="SUPFAM" id="SSF51126">
    <property type="entry name" value="Pectin lyase-like"/>
    <property type="match status" value="1"/>
</dbReference>
<keyword evidence="3" id="KW-0732">Signal</keyword>
<dbReference type="Gene3D" id="2.30.42.10">
    <property type="match status" value="1"/>
</dbReference>
<dbReference type="Gene3D" id="2.60.120.1560">
    <property type="match status" value="1"/>
</dbReference>
<keyword evidence="8" id="KW-0472">Membrane</keyword>
<sequence length="2064" mass="209875">MPGSGLVVVKSVQSGGPGATAGLLAGDFIAGADGIPFGVHSTNSNNGYQGAVQDLGMAIDRAEGGTGIVTLNVIRSGTGGVDIPVTVGTSGELGPAWPAGSSKGDAAYEWCCDEIHAKVNASSNGNFGYNSGWFGIILLSHPDWNSTTGARPFRNSIDKLRTRCEDYLNGRAFEPVEPSIDQALYDSQGPGLENWDVCASTMFLALYRSKTGDTSADTIVQKAAEMVANRVQHWSQYNDAGTVFVAGDGRMGHGGVHGDYSHYNGAGGLNIMNAHAVTALALTKLAGADHTVTPGTTLNDASGDPLPDIEEKFLWCWDRIKVATNVGGGSDDGNVGYVGQQGGGDSSGRTGGAFAGWNLYGLAGTADDNDKAARQEDYLVRRWFRQQHAHAYTLGGVALSQMAMPWVGDRGRRHYQENSRFYTVLSRGPSGSVAYFPGRQNNGGDSYLNKGNVALVNGAIATAIRSGNLPGFPVPDPDQLVFHMKAPVNSWPALEARQARVDSLTKSLEVDITDIDGNVLAPASYTASWTHVSGPGTATFGSPAAATTDVTVPSDGTYRVQLEVTTAGYTLTEPIDLLVDTVAPPAGIAPYVVTEPSSRTASQGESVSFTVDAQGTTPLVYQWRLDGSPIGSASTSPLLSIPNVAAASAGDYDCVISNAYGTTTSDVATLSVDGVGSFGWGGLWRDVYTGISGASVASLTGAASYPNFPDVGEFIAGGEAPQNYADNYGQRIAGWITPPENGDYTFYLATDDASELWLSTDATRANRVLIASEPSYRGYRAWSGAPASAPITLVGGQRYYVEVLHKEGGGGDHCSFTWNWQSPGVWAAPTGGAAPLPGAVLEYQVGGTVSDTAVPPANYVPVADPQSLTIFGGAATPITLTGSDFEPGVLTFTVVDSPSKGVLSGTAPNLTYTPNGGASGTDVLTFEVSDGVNTSTPAEVTITLVPESGSSLKTWEGLTDATWAAGSNWIGGASPGVGDAVLFDTNSVSNLATDTGAGSSVERIVLIDPIGAVSIAGGTLTLADGIEMLAAVEDLTVSAPLTLGGDQAWAVGNGGSLTVSGQLGGSNVLTKSGPGELTLNGTSPFSGSVVVAEGTLRLSGGGWYQGYVGGNTTITVADGATVVNVNSHSFGSSNGAARDFVLDGGSFLLAAETYFRNAELTGGLIDNTVGGGGDIRSRSGGSTVTVRASDESSVIAASFSHVGATTYLVEDGAAFSDLLVTGALTNSGKITKDGDGRMTLSGVNTHTGDIDIMIGRLAVTGSLDAADDVLVEGGATLEGTGSVPGIVTLEGGLEPGVEGTAVFSIGTLNQDPAAVTIVELGGTTAGSGYDQLAVTGTATLAGVLDVLLVDGFVPDVGDSFDVLVAGARVGSFGTIDLPTLPSGRLWQVTEDPVGTPGLQLSVVAGNLPPTFDSDPVVGAGATEDSPYAGTLDGTATDPNPGDVLTYQKLSGPGWLTVDPDGSLSGTPSNADVGLNAFSVEVSDPLGETDTATLEITVANVNDPPAFATDPITGTGGTQNSPYSGTLDGSASDPDAGDVLTYSKVSGPPWLSVAGNGTLTGTPHGGDVGNNVFVVQVEDALGLQDTATLEIFVTNVNDPPVFTADPIVGAAATQDAPYSGTLAGTATDPDAGDTQTFAKTGGPGWLTVAPNGSLSGTPGSGDVGSNAFTVQVTDGGGLTDTATLTIEVSNVNDPPTFTADPINGADATEDSAYSGGLASFADDPDTGDTLTFSKTGGPAWLSVGGDGSLSGTPLNDDVGSNVFTVRVTDLAGEFAEATLAVTVINTNDPPVFSADPILLAGADEDVAFSGETLATYGDDPDVGDTVTFSKVSGPAWLTVAPDGALGGTPPPGSAGTNVFVVRATDGEAAETDASLEIEVTGTSLSLPWESTDIGSPGLAGSASDSGGVFSVSGAGYLDDRQDKFQYVWQTLEDDFTITARVSSLQDTGPDARVGIMVRDTLGGNSRHVFLGVEGSGGFRWVRRTSPGARTATSRSGNSAGGDPWLRLQRVGGMVTAYKSLDGTNWIRLGSLTANLPSTCYLGLVVASGDEAVLNASEFDSVSVTP</sequence>
<comment type="subcellular location">
    <subcellularLocation>
        <location evidence="1">Membrane</location>
    </subcellularLocation>
</comment>
<dbReference type="SMART" id="SM00409">
    <property type="entry name" value="IG"/>
    <property type="match status" value="1"/>
</dbReference>
<dbReference type="PANTHER" id="PTHR24025">
    <property type="entry name" value="DESMOGLEIN FAMILY MEMBER"/>
    <property type="match status" value="1"/>
</dbReference>
<dbReference type="Gene3D" id="2.60.40.10">
    <property type="entry name" value="Immunoglobulins"/>
    <property type="match status" value="7"/>
</dbReference>
<dbReference type="Pfam" id="PF12951">
    <property type="entry name" value="PATR"/>
    <property type="match status" value="2"/>
</dbReference>
<dbReference type="Pfam" id="PF13927">
    <property type="entry name" value="Ig_3"/>
    <property type="match status" value="1"/>
</dbReference>
<dbReference type="Gene3D" id="2.60.120.200">
    <property type="match status" value="1"/>
</dbReference>
<dbReference type="Pfam" id="PF05345">
    <property type="entry name" value="He_PIG"/>
    <property type="match status" value="5"/>
</dbReference>
<feature type="region of interest" description="Disordered" evidence="9">
    <location>
        <begin position="1512"/>
        <end position="1534"/>
    </location>
</feature>
<dbReference type="InterPro" id="IPR011658">
    <property type="entry name" value="PA14_dom"/>
</dbReference>
<dbReference type="InterPro" id="IPR037524">
    <property type="entry name" value="PA14/GLEYA"/>
</dbReference>
<dbReference type="InterPro" id="IPR046255">
    <property type="entry name" value="DUF6288"/>
</dbReference>
<evidence type="ECO:0000259" key="11">
    <source>
        <dbReference type="PROSITE" id="PS50835"/>
    </source>
</evidence>
<evidence type="ECO:0000256" key="6">
    <source>
        <dbReference type="ARBA" id="ARBA00022889"/>
    </source>
</evidence>
<organism evidence="13 14">
    <name type="scientific">Haloferula helveola</name>
    <dbReference type="NCBI Taxonomy" id="490095"/>
    <lineage>
        <taxon>Bacteria</taxon>
        <taxon>Pseudomonadati</taxon>
        <taxon>Verrucomicrobiota</taxon>
        <taxon>Verrucomicrobiia</taxon>
        <taxon>Verrucomicrobiales</taxon>
        <taxon>Verrucomicrobiaceae</taxon>
        <taxon>Haloferula</taxon>
    </lineage>
</organism>
<dbReference type="EMBL" id="AP024702">
    <property type="protein sequence ID" value="BCX46981.1"/>
    <property type="molecule type" value="Genomic_DNA"/>
</dbReference>
<dbReference type="Proteomes" id="UP001374893">
    <property type="component" value="Chromosome"/>
</dbReference>
<reference evidence="13 14" key="1">
    <citation type="submission" date="2021-06" db="EMBL/GenBank/DDBJ databases">
        <title>Complete genome of Haloferula helveola possessing various polysaccharide degrading enzymes.</title>
        <authorList>
            <person name="Takami H."/>
            <person name="Huang C."/>
            <person name="Hamasaki K."/>
        </authorList>
    </citation>
    <scope>NUCLEOTIDE SEQUENCE [LARGE SCALE GENOMIC DNA]</scope>
    <source>
        <strain evidence="13 14">CN-1</strain>
    </source>
</reference>
<dbReference type="NCBIfam" id="NF012211">
    <property type="entry name" value="tand_rpt_95"/>
    <property type="match status" value="2"/>
</dbReference>
<dbReference type="CDD" id="cd11304">
    <property type="entry name" value="Cadherin_repeat"/>
    <property type="match status" value="2"/>
</dbReference>
<dbReference type="InterPro" id="IPR006644">
    <property type="entry name" value="Cadg"/>
</dbReference>
<feature type="domain" description="Ig-like" evidence="11">
    <location>
        <begin position="590"/>
        <end position="671"/>
    </location>
</feature>
<dbReference type="InterPro" id="IPR050971">
    <property type="entry name" value="Cadherin-domain_protein"/>
</dbReference>
<evidence type="ECO:0000256" key="8">
    <source>
        <dbReference type="ARBA" id="ARBA00023136"/>
    </source>
</evidence>
<dbReference type="SMART" id="SM00112">
    <property type="entry name" value="CA"/>
    <property type="match status" value="4"/>
</dbReference>
<name>A0ABN6H0E3_9BACT</name>
<dbReference type="InterPro" id="IPR011050">
    <property type="entry name" value="Pectin_lyase_fold/virulence"/>
</dbReference>
<feature type="compositionally biased region" description="Polar residues" evidence="9">
    <location>
        <begin position="1517"/>
        <end position="1528"/>
    </location>
</feature>
<dbReference type="PROSITE" id="PS50268">
    <property type="entry name" value="CADHERIN_2"/>
    <property type="match status" value="1"/>
</dbReference>
<keyword evidence="2" id="KW-0812">Transmembrane</keyword>
<dbReference type="Pfam" id="PF07691">
    <property type="entry name" value="PA14"/>
    <property type="match status" value="1"/>
</dbReference>
<dbReference type="PANTHER" id="PTHR24025:SF23">
    <property type="entry name" value="NEURAL-CADHERIN"/>
    <property type="match status" value="1"/>
</dbReference>
<feature type="domain" description="PA14" evidence="12">
    <location>
        <begin position="678"/>
        <end position="834"/>
    </location>
</feature>
<dbReference type="PROSITE" id="PS50835">
    <property type="entry name" value="IG_LIKE"/>
    <property type="match status" value="1"/>
</dbReference>
<dbReference type="InterPro" id="IPR003599">
    <property type="entry name" value="Ig_sub"/>
</dbReference>
<dbReference type="InterPro" id="IPR015919">
    <property type="entry name" value="Cadherin-like_sf"/>
</dbReference>
<keyword evidence="14" id="KW-1185">Reference proteome</keyword>
<evidence type="ECO:0000313" key="13">
    <source>
        <dbReference type="EMBL" id="BCX46981.1"/>
    </source>
</evidence>
<dbReference type="NCBIfam" id="TIGR02601">
    <property type="entry name" value="autotrns_rpt"/>
    <property type="match status" value="2"/>
</dbReference>
<evidence type="ECO:0000259" key="10">
    <source>
        <dbReference type="PROSITE" id="PS50268"/>
    </source>
</evidence>
<protein>
    <submittedName>
        <fullName evidence="13">Tol biopolymer transporter</fullName>
    </submittedName>
</protein>
<keyword evidence="6" id="KW-0130">Cell adhesion</keyword>
<gene>
    <name evidence="13" type="ORF">HAHE_08890</name>
</gene>
<dbReference type="SUPFAM" id="SSF49313">
    <property type="entry name" value="Cadherin-like"/>
    <property type="match status" value="5"/>
</dbReference>
<evidence type="ECO:0000256" key="7">
    <source>
        <dbReference type="ARBA" id="ARBA00022989"/>
    </source>
</evidence>
<accession>A0ABN6H0E3</accession>
<dbReference type="Pfam" id="PF17963">
    <property type="entry name" value="Big_9"/>
    <property type="match status" value="1"/>
</dbReference>
<dbReference type="InterPro" id="IPR007110">
    <property type="entry name" value="Ig-like_dom"/>
</dbReference>
<dbReference type="InterPro" id="IPR002126">
    <property type="entry name" value="Cadherin-like_dom"/>
</dbReference>
<evidence type="ECO:0000256" key="5">
    <source>
        <dbReference type="ARBA" id="ARBA00022837"/>
    </source>
</evidence>
<evidence type="ECO:0000256" key="9">
    <source>
        <dbReference type="SAM" id="MobiDB-lite"/>
    </source>
</evidence>
<dbReference type="SMART" id="SM00736">
    <property type="entry name" value="CADG"/>
    <property type="match status" value="5"/>
</dbReference>
<evidence type="ECO:0000256" key="4">
    <source>
        <dbReference type="ARBA" id="ARBA00022737"/>
    </source>
</evidence>
<dbReference type="SUPFAM" id="SSF56988">
    <property type="entry name" value="Anthrax protective antigen"/>
    <property type="match status" value="1"/>
</dbReference>
<dbReference type="PROSITE" id="PS51820">
    <property type="entry name" value="PA14"/>
    <property type="match status" value="1"/>
</dbReference>
<dbReference type="InterPro" id="IPR036034">
    <property type="entry name" value="PDZ_sf"/>
</dbReference>
<evidence type="ECO:0000259" key="12">
    <source>
        <dbReference type="PROSITE" id="PS51820"/>
    </source>
</evidence>
<keyword evidence="5" id="KW-0106">Calcium</keyword>
<evidence type="ECO:0000256" key="3">
    <source>
        <dbReference type="ARBA" id="ARBA00022729"/>
    </source>
</evidence>
<dbReference type="Pfam" id="PF19805">
    <property type="entry name" value="DUF6288"/>
    <property type="match status" value="1"/>
</dbReference>
<feature type="domain" description="Cadherin" evidence="10">
    <location>
        <begin position="1667"/>
        <end position="1696"/>
    </location>
</feature>
<proteinExistence type="predicted"/>
<evidence type="ECO:0000313" key="14">
    <source>
        <dbReference type="Proteomes" id="UP001374893"/>
    </source>
</evidence>
<dbReference type="SUPFAM" id="SSF50156">
    <property type="entry name" value="PDZ domain-like"/>
    <property type="match status" value="1"/>
</dbReference>
<dbReference type="InterPro" id="IPR013783">
    <property type="entry name" value="Ig-like_fold"/>
</dbReference>
<evidence type="ECO:0000256" key="2">
    <source>
        <dbReference type="ARBA" id="ARBA00022692"/>
    </source>
</evidence>
<dbReference type="Gene3D" id="2.60.40.2810">
    <property type="match status" value="1"/>
</dbReference>
<dbReference type="SUPFAM" id="SSF48726">
    <property type="entry name" value="Immunoglobulin"/>
    <property type="match status" value="1"/>
</dbReference>
<evidence type="ECO:0000256" key="1">
    <source>
        <dbReference type="ARBA" id="ARBA00004370"/>
    </source>
</evidence>
<keyword evidence="4" id="KW-0677">Repeat</keyword>
<dbReference type="InterPro" id="IPR036179">
    <property type="entry name" value="Ig-like_dom_sf"/>
</dbReference>